<gene>
    <name evidence="1" type="ORF">MTR64_16700</name>
</gene>
<proteinExistence type="predicted"/>
<keyword evidence="2" id="KW-1185">Reference proteome</keyword>
<accession>A0ABT0B5S7</accession>
<evidence type="ECO:0000313" key="1">
    <source>
        <dbReference type="EMBL" id="MCJ2180213.1"/>
    </source>
</evidence>
<organism evidence="1 2">
    <name type="scientific">Novosphingobium album</name>
    <name type="common">ex Hu et al. 2023</name>
    <dbReference type="NCBI Taxonomy" id="2930093"/>
    <lineage>
        <taxon>Bacteria</taxon>
        <taxon>Pseudomonadati</taxon>
        <taxon>Pseudomonadota</taxon>
        <taxon>Alphaproteobacteria</taxon>
        <taxon>Sphingomonadales</taxon>
        <taxon>Sphingomonadaceae</taxon>
        <taxon>Novosphingobium</taxon>
    </lineage>
</organism>
<protein>
    <submittedName>
        <fullName evidence="1">Uncharacterized protein</fullName>
    </submittedName>
</protein>
<name>A0ABT0B5S7_9SPHN</name>
<reference evidence="1" key="1">
    <citation type="submission" date="2022-03" db="EMBL/GenBank/DDBJ databases">
        <title>Identification of a novel bacterium isolated from mangrove sediments.</title>
        <authorList>
            <person name="Pan X."/>
        </authorList>
    </citation>
    <scope>NUCLEOTIDE SEQUENCE</scope>
    <source>
        <strain evidence="1">B2580</strain>
    </source>
</reference>
<dbReference type="Proteomes" id="UP001162880">
    <property type="component" value="Unassembled WGS sequence"/>
</dbReference>
<dbReference type="RefSeq" id="WP_243995627.1">
    <property type="nucleotide sequence ID" value="NZ_JALHLE010000029.1"/>
</dbReference>
<dbReference type="EMBL" id="JALHLE010000029">
    <property type="protein sequence ID" value="MCJ2180213.1"/>
    <property type="molecule type" value="Genomic_DNA"/>
</dbReference>
<sequence>MDGISFEALPAIAAEAHLSFGQSDALAICRRGGTGPANDFGGSVLSKCVSNTETISIFIEDCRQCVEAAANSNEILWSPRPSDVLSSSVSIPPVEAVSNRRFELSKLSQLPLSTH</sequence>
<comment type="caution">
    <text evidence="1">The sequence shown here is derived from an EMBL/GenBank/DDBJ whole genome shotgun (WGS) entry which is preliminary data.</text>
</comment>
<evidence type="ECO:0000313" key="2">
    <source>
        <dbReference type="Proteomes" id="UP001162880"/>
    </source>
</evidence>